<dbReference type="EMBL" id="JACEFO010000661">
    <property type="protein sequence ID" value="KAF8762268.1"/>
    <property type="molecule type" value="Genomic_DNA"/>
</dbReference>
<evidence type="ECO:0000259" key="6">
    <source>
        <dbReference type="Pfam" id="PF00891"/>
    </source>
</evidence>
<dbReference type="SUPFAM" id="SSF53335">
    <property type="entry name" value="S-adenosyl-L-methionine-dependent methyltransferases"/>
    <property type="match status" value="1"/>
</dbReference>
<dbReference type="OrthoDB" id="2410195at2759"/>
<dbReference type="InterPro" id="IPR036390">
    <property type="entry name" value="WH_DNA-bd_sf"/>
</dbReference>
<dbReference type="FunFam" id="1.10.10.10:FF:000213">
    <property type="entry name" value="Coniferyl alcohol 9-O-methyltransferase"/>
    <property type="match status" value="1"/>
</dbReference>
<feature type="domain" description="O-methyltransferase C-terminal" evidence="6">
    <location>
        <begin position="141"/>
        <end position="341"/>
    </location>
</feature>
<dbReference type="Pfam" id="PF00891">
    <property type="entry name" value="Methyltransf_2"/>
    <property type="match status" value="1"/>
</dbReference>
<keyword evidence="2" id="KW-0808">Transferase</keyword>
<dbReference type="PIRSF" id="PIRSF005739">
    <property type="entry name" value="O-mtase"/>
    <property type="match status" value="1"/>
</dbReference>
<dbReference type="InterPro" id="IPR029063">
    <property type="entry name" value="SAM-dependent_MTases_sf"/>
</dbReference>
<organism evidence="8 9">
    <name type="scientific">Digitaria exilis</name>
    <dbReference type="NCBI Taxonomy" id="1010633"/>
    <lineage>
        <taxon>Eukaryota</taxon>
        <taxon>Viridiplantae</taxon>
        <taxon>Streptophyta</taxon>
        <taxon>Embryophyta</taxon>
        <taxon>Tracheophyta</taxon>
        <taxon>Spermatophyta</taxon>
        <taxon>Magnoliopsida</taxon>
        <taxon>Liliopsida</taxon>
        <taxon>Poales</taxon>
        <taxon>Poaceae</taxon>
        <taxon>PACMAD clade</taxon>
        <taxon>Panicoideae</taxon>
        <taxon>Panicodae</taxon>
        <taxon>Paniceae</taxon>
        <taxon>Anthephorinae</taxon>
        <taxon>Digitaria</taxon>
    </lineage>
</organism>
<dbReference type="Pfam" id="PF08100">
    <property type="entry name" value="Dimerisation"/>
    <property type="match status" value="1"/>
</dbReference>
<gene>
    <name evidence="8" type="ORF">HU200_009655</name>
</gene>
<dbReference type="Gene3D" id="1.10.10.10">
    <property type="entry name" value="Winged helix-like DNA-binding domain superfamily/Winged helix DNA-binding domain"/>
    <property type="match status" value="1"/>
</dbReference>
<evidence type="ECO:0000313" key="8">
    <source>
        <dbReference type="EMBL" id="KAF8762268.1"/>
    </source>
</evidence>
<keyword evidence="1" id="KW-0489">Methyltransferase</keyword>
<dbReference type="InterPro" id="IPR036388">
    <property type="entry name" value="WH-like_DNA-bd_sf"/>
</dbReference>
<keyword evidence="9" id="KW-1185">Reference proteome</keyword>
<dbReference type="InterPro" id="IPR001077">
    <property type="entry name" value="COMT_C"/>
</dbReference>
<name>A0A835KQN2_9POAL</name>
<protein>
    <recommendedName>
        <fullName evidence="10">O-methyltransferase</fullName>
    </recommendedName>
</protein>
<sequence>MVLPTDTELLKAQADLWRHSLCYLTSIALKCAVELGIPTAIYRLGGAATLSSLATELSIPQSKFPFLGRIMRFLTSSGIFTTDDSSGEGTYNLNLLSKLLVDGIVLDGDAHQKAIVLTTTSRYYMEAALGLASWLKKDTSPPVTSPFQDLHGATLFDDSMACLDPEAHELFSEALAAHDNLGISVVLQKCPELFKGIQSLTDCCGGDGTTARAIIKAFPDLKCTVLDLHPVINKISADDTIEYVAGDMFKIIPPAQAVMLKLVLHFWNNEDCVKILTQCKKAIPPREEGGKVIIIDIVVGSTSKEMLEIELLMDMLMLAVTNGQQRDENEWCEIFMKAGFSGYKIVKKLGPRGIFEVYP</sequence>
<dbReference type="InterPro" id="IPR012967">
    <property type="entry name" value="COMT_dimerisation"/>
</dbReference>
<dbReference type="PROSITE" id="PS51683">
    <property type="entry name" value="SAM_OMT_II"/>
    <property type="match status" value="1"/>
</dbReference>
<dbReference type="SUPFAM" id="SSF46785">
    <property type="entry name" value="Winged helix' DNA-binding domain"/>
    <property type="match status" value="1"/>
</dbReference>
<dbReference type="AlphaFoldDB" id="A0A835KQN2"/>
<evidence type="ECO:0000256" key="4">
    <source>
        <dbReference type="ARBA" id="ARBA00034481"/>
    </source>
</evidence>
<accession>A0A835KQN2</accession>
<feature type="active site" description="Proton acceptor" evidence="5">
    <location>
        <position position="265"/>
    </location>
</feature>
<keyword evidence="3" id="KW-0949">S-adenosyl-L-methionine</keyword>
<evidence type="ECO:0008006" key="10">
    <source>
        <dbReference type="Google" id="ProtNLM"/>
    </source>
</evidence>
<evidence type="ECO:0000313" key="9">
    <source>
        <dbReference type="Proteomes" id="UP000636709"/>
    </source>
</evidence>
<proteinExistence type="inferred from homology"/>
<reference evidence="8" key="1">
    <citation type="submission" date="2020-07" db="EMBL/GenBank/DDBJ databases">
        <title>Genome sequence and genetic diversity analysis of an under-domesticated orphan crop, white fonio (Digitaria exilis).</title>
        <authorList>
            <person name="Bennetzen J.L."/>
            <person name="Chen S."/>
            <person name="Ma X."/>
            <person name="Wang X."/>
            <person name="Yssel A.E.J."/>
            <person name="Chaluvadi S.R."/>
            <person name="Johnson M."/>
            <person name="Gangashetty P."/>
            <person name="Hamidou F."/>
            <person name="Sanogo M.D."/>
            <person name="Zwaenepoel A."/>
            <person name="Wallace J."/>
            <person name="Van De Peer Y."/>
            <person name="Van Deynze A."/>
        </authorList>
    </citation>
    <scope>NUCLEOTIDE SEQUENCE</scope>
    <source>
        <tissue evidence="8">Leaves</tissue>
    </source>
</reference>
<evidence type="ECO:0000256" key="5">
    <source>
        <dbReference type="PIRSR" id="PIRSR005739-1"/>
    </source>
</evidence>
<evidence type="ECO:0000256" key="1">
    <source>
        <dbReference type="ARBA" id="ARBA00022603"/>
    </source>
</evidence>
<dbReference type="Proteomes" id="UP000636709">
    <property type="component" value="Unassembled WGS sequence"/>
</dbReference>
<comment type="similarity">
    <text evidence="4">Belongs to the class I-like SAM-binding methyltransferase superfamily. Cation-independent O-methyltransferase family. COMT subfamily.</text>
</comment>
<dbReference type="InterPro" id="IPR016461">
    <property type="entry name" value="COMT-like"/>
</dbReference>
<dbReference type="GO" id="GO:0008171">
    <property type="term" value="F:O-methyltransferase activity"/>
    <property type="evidence" value="ECO:0007669"/>
    <property type="project" value="InterPro"/>
</dbReference>
<evidence type="ECO:0000259" key="7">
    <source>
        <dbReference type="Pfam" id="PF08100"/>
    </source>
</evidence>
<dbReference type="GO" id="GO:0046983">
    <property type="term" value="F:protein dimerization activity"/>
    <property type="evidence" value="ECO:0007669"/>
    <property type="project" value="InterPro"/>
</dbReference>
<dbReference type="FunFam" id="3.40.50.150:FF:000185">
    <property type="entry name" value="O-methyltransferase family protein"/>
    <property type="match status" value="1"/>
</dbReference>
<dbReference type="Gene3D" id="3.40.50.150">
    <property type="entry name" value="Vaccinia Virus protein VP39"/>
    <property type="match status" value="1"/>
</dbReference>
<comment type="caution">
    <text evidence="8">The sequence shown here is derived from an EMBL/GenBank/DDBJ whole genome shotgun (WGS) entry which is preliminary data.</text>
</comment>
<dbReference type="PANTHER" id="PTHR11746">
    <property type="entry name" value="O-METHYLTRANSFERASE"/>
    <property type="match status" value="1"/>
</dbReference>
<dbReference type="GO" id="GO:0032259">
    <property type="term" value="P:methylation"/>
    <property type="evidence" value="ECO:0007669"/>
    <property type="project" value="UniProtKB-KW"/>
</dbReference>
<evidence type="ECO:0000256" key="2">
    <source>
        <dbReference type="ARBA" id="ARBA00022679"/>
    </source>
</evidence>
<feature type="domain" description="O-methyltransferase dimerisation" evidence="7">
    <location>
        <begin position="17"/>
        <end position="101"/>
    </location>
</feature>
<evidence type="ECO:0000256" key="3">
    <source>
        <dbReference type="ARBA" id="ARBA00022691"/>
    </source>
</evidence>